<dbReference type="RefSeq" id="WP_099066327.1">
    <property type="nucleotide sequence ID" value="NZ_LAHD01000020.1"/>
</dbReference>
<dbReference type="Gene3D" id="2.60.40.1180">
    <property type="entry name" value="Golgi alpha-mannosidase II"/>
    <property type="match status" value="1"/>
</dbReference>
<dbReference type="PIRSF" id="PIRSF000463">
    <property type="entry name" value="GlgB"/>
    <property type="match status" value="1"/>
</dbReference>
<comment type="similarity">
    <text evidence="1">Belongs to the glycosyl hydrolase 13 family.</text>
</comment>
<dbReference type="GO" id="GO:0043169">
    <property type="term" value="F:cation binding"/>
    <property type="evidence" value="ECO:0007669"/>
    <property type="project" value="InterPro"/>
</dbReference>
<dbReference type="SUPFAM" id="SSF81296">
    <property type="entry name" value="E set domains"/>
    <property type="match status" value="1"/>
</dbReference>
<dbReference type="PANTHER" id="PTHR43002">
    <property type="entry name" value="GLYCOGEN DEBRANCHING ENZYME"/>
    <property type="match status" value="1"/>
</dbReference>
<evidence type="ECO:0000313" key="3">
    <source>
        <dbReference type="EMBL" id="PHK04889.1"/>
    </source>
</evidence>
<dbReference type="EMBL" id="LAHD01000020">
    <property type="protein sequence ID" value="PHK04889.1"/>
    <property type="molecule type" value="Genomic_DNA"/>
</dbReference>
<dbReference type="InterPro" id="IPR006048">
    <property type="entry name" value="A-amylase/branching_C"/>
</dbReference>
<dbReference type="SMART" id="SM00642">
    <property type="entry name" value="Aamy"/>
    <property type="match status" value="1"/>
</dbReference>
<organism evidence="3 4">
    <name type="scientific">Nostoc linckia z8</name>
    <dbReference type="NCBI Taxonomy" id="1628746"/>
    <lineage>
        <taxon>Bacteria</taxon>
        <taxon>Bacillati</taxon>
        <taxon>Cyanobacteriota</taxon>
        <taxon>Cyanophyceae</taxon>
        <taxon>Nostocales</taxon>
        <taxon>Nostocaceae</taxon>
        <taxon>Nostoc</taxon>
    </lineage>
</organism>
<dbReference type="GeneID" id="57094026"/>
<dbReference type="SUPFAM" id="SSF51445">
    <property type="entry name" value="(Trans)glycosidases"/>
    <property type="match status" value="1"/>
</dbReference>
<dbReference type="InterPro" id="IPR013783">
    <property type="entry name" value="Ig-like_fold"/>
</dbReference>
<proteinExistence type="inferred from homology"/>
<dbReference type="CDD" id="cd02859">
    <property type="entry name" value="E_set_AMPKbeta_like_N"/>
    <property type="match status" value="1"/>
</dbReference>
<dbReference type="InterPro" id="IPR037439">
    <property type="entry name" value="Branching_enzy"/>
</dbReference>
<dbReference type="Proteomes" id="UP000222310">
    <property type="component" value="Unassembled WGS sequence"/>
</dbReference>
<protein>
    <submittedName>
        <fullName evidence="3">Alpha-amylase</fullName>
    </submittedName>
</protein>
<dbReference type="InterPro" id="IPR017853">
    <property type="entry name" value="GH"/>
</dbReference>
<gene>
    <name evidence="3" type="ORF">VF08_09470</name>
</gene>
<dbReference type="Pfam" id="PF02806">
    <property type="entry name" value="Alpha-amylase_C"/>
    <property type="match status" value="1"/>
</dbReference>
<evidence type="ECO:0000313" key="4">
    <source>
        <dbReference type="Proteomes" id="UP000222310"/>
    </source>
</evidence>
<dbReference type="InterPro" id="IPR032640">
    <property type="entry name" value="AMPK1_CBM"/>
</dbReference>
<name>A0A9Q5ZDT6_NOSLI</name>
<dbReference type="SUPFAM" id="SSF51011">
    <property type="entry name" value="Glycosyl hydrolase domain"/>
    <property type="match status" value="1"/>
</dbReference>
<sequence>MGNLIEFTLFAPRNQGAVLIGSFSDWQDVPMQKGEDGYFRTQIQLKDGVYQYKFRVQTKSPNFAPDQWIDVIDPKATNVNETRKHAIVRIKDGQRIVDTYVWQHDEKLLPENRELVIYEMHVADFTGDEVDPDKRGKYLGVIAKLNYLCELGINAIELMPVNEYPGNYSWGYKVRHYFATESSYGSTEDLKQLIDECHARGIRVFMDAIYNHTDEECPLLLIDRNYWYYEHKHYPEDPDNYWGPEFNYDNYDKKLNVKPAWKYIGDVVKYWIEEYHIDGIRFDAVRQLANYEFLDWLAKQTKKHAASKHFYNIAEHIPDTNTVVKPNGPLDACWHESFRYFVVPYICGKSFELEQLKQILDPRKQGYTTATNVINYLATHDRQRLLRELGDAGIFDAEAFKRAKLAAVLLMTAMGIPMLWMGEEFAEYQKKSESVTQPQKITWSLLTSHQNHNLFEYYRKLIALRQQNLALQSDNIEFFHEDANNKVLAYSRWDKQDSHVVVAVNFSGVNLTKYEISNFPTAEYWRDWFGNCEVETQEDSLVTNLPSYTAKVFVWQ</sequence>
<comment type="caution">
    <text evidence="3">The sequence shown here is derived from an EMBL/GenBank/DDBJ whole genome shotgun (WGS) entry which is preliminary data.</text>
</comment>
<dbReference type="InterPro" id="IPR006047">
    <property type="entry name" value="GH13_cat_dom"/>
</dbReference>
<feature type="domain" description="Glycosyl hydrolase family 13 catalytic" evidence="2">
    <location>
        <begin position="114"/>
        <end position="465"/>
    </location>
</feature>
<dbReference type="CDD" id="cd11350">
    <property type="entry name" value="AmyAc_4"/>
    <property type="match status" value="1"/>
</dbReference>
<dbReference type="InterPro" id="IPR014756">
    <property type="entry name" value="Ig_E-set"/>
</dbReference>
<evidence type="ECO:0000259" key="2">
    <source>
        <dbReference type="SMART" id="SM00642"/>
    </source>
</evidence>
<dbReference type="Gene3D" id="2.60.40.10">
    <property type="entry name" value="Immunoglobulins"/>
    <property type="match status" value="1"/>
</dbReference>
<dbReference type="GO" id="GO:0005978">
    <property type="term" value="P:glycogen biosynthetic process"/>
    <property type="evidence" value="ECO:0007669"/>
    <property type="project" value="InterPro"/>
</dbReference>
<dbReference type="Gene3D" id="3.20.20.80">
    <property type="entry name" value="Glycosidases"/>
    <property type="match status" value="1"/>
</dbReference>
<dbReference type="Pfam" id="PF16561">
    <property type="entry name" value="AMPK1_CBM"/>
    <property type="match status" value="1"/>
</dbReference>
<accession>A0A9Q5ZDT6</accession>
<dbReference type="GO" id="GO:0003844">
    <property type="term" value="F:1,4-alpha-glucan branching enzyme activity"/>
    <property type="evidence" value="ECO:0007669"/>
    <property type="project" value="InterPro"/>
</dbReference>
<evidence type="ECO:0000256" key="1">
    <source>
        <dbReference type="ARBA" id="ARBA00008061"/>
    </source>
</evidence>
<dbReference type="Pfam" id="PF00128">
    <property type="entry name" value="Alpha-amylase"/>
    <property type="match status" value="2"/>
</dbReference>
<dbReference type="AlphaFoldDB" id="A0A9Q5ZDT6"/>
<dbReference type="InterPro" id="IPR013780">
    <property type="entry name" value="Glyco_hydro_b"/>
</dbReference>
<reference evidence="3 4" key="1">
    <citation type="submission" date="2015-02" db="EMBL/GenBank/DDBJ databases">
        <title>Nostoc linckia genome annotation.</title>
        <authorList>
            <person name="Zhou Z."/>
        </authorList>
    </citation>
    <scope>NUCLEOTIDE SEQUENCE [LARGE SCALE GENOMIC DNA]</scope>
    <source>
        <strain evidence="4">z8</strain>
    </source>
</reference>